<proteinExistence type="predicted"/>
<comment type="caution">
    <text evidence="1">The sequence shown here is derived from an EMBL/GenBank/DDBJ whole genome shotgun (WGS) entry which is preliminary data.</text>
</comment>
<dbReference type="OrthoDB" id="1110961at2759"/>
<dbReference type="EMBL" id="JABFAF010000008">
    <property type="protein sequence ID" value="MBA0862413.1"/>
    <property type="molecule type" value="Genomic_DNA"/>
</dbReference>
<sequence>MSAVAGIGKIRFRDTCAEAGRFSKIGDLLPNQDKTACEKLLGVRTDVGPQEVKGDRSKSVFGCEDGCWPSGSEGRPK</sequence>
<name>A0A7J9LUG0_GOSSC</name>
<organism evidence="1 2">
    <name type="scientific">Gossypium schwendimanii</name>
    <name type="common">Cotton</name>
    <dbReference type="NCBI Taxonomy" id="34291"/>
    <lineage>
        <taxon>Eukaryota</taxon>
        <taxon>Viridiplantae</taxon>
        <taxon>Streptophyta</taxon>
        <taxon>Embryophyta</taxon>
        <taxon>Tracheophyta</taxon>
        <taxon>Spermatophyta</taxon>
        <taxon>Magnoliopsida</taxon>
        <taxon>eudicotyledons</taxon>
        <taxon>Gunneridae</taxon>
        <taxon>Pentapetalae</taxon>
        <taxon>rosids</taxon>
        <taxon>malvids</taxon>
        <taxon>Malvales</taxon>
        <taxon>Malvaceae</taxon>
        <taxon>Malvoideae</taxon>
        <taxon>Gossypium</taxon>
    </lineage>
</organism>
<dbReference type="AlphaFoldDB" id="A0A7J9LUG0"/>
<evidence type="ECO:0000313" key="1">
    <source>
        <dbReference type="EMBL" id="MBA0862413.1"/>
    </source>
</evidence>
<keyword evidence="2" id="KW-1185">Reference proteome</keyword>
<accession>A0A7J9LUG0</accession>
<reference evidence="1 2" key="1">
    <citation type="journal article" date="2019" name="Genome Biol. Evol.">
        <title>Insights into the evolution of the New World diploid cottons (Gossypium, subgenus Houzingenia) based on genome sequencing.</title>
        <authorList>
            <person name="Grover C.E."/>
            <person name="Arick M.A. 2nd"/>
            <person name="Thrash A."/>
            <person name="Conover J.L."/>
            <person name="Sanders W.S."/>
            <person name="Peterson D.G."/>
            <person name="Frelichowski J.E."/>
            <person name="Scheffler J.A."/>
            <person name="Scheffler B.E."/>
            <person name="Wendel J.F."/>
        </authorList>
    </citation>
    <scope>NUCLEOTIDE SEQUENCE [LARGE SCALE GENOMIC DNA]</scope>
    <source>
        <strain evidence="1">1</strain>
        <tissue evidence="1">Leaf</tissue>
    </source>
</reference>
<gene>
    <name evidence="1" type="ORF">Goshw_008079</name>
</gene>
<evidence type="ECO:0000313" key="2">
    <source>
        <dbReference type="Proteomes" id="UP000593576"/>
    </source>
</evidence>
<protein>
    <submittedName>
        <fullName evidence="1">Uncharacterized protein</fullName>
    </submittedName>
</protein>
<dbReference type="Proteomes" id="UP000593576">
    <property type="component" value="Unassembled WGS sequence"/>
</dbReference>